<dbReference type="EMBL" id="JAKEVY010000001">
    <property type="protein sequence ID" value="MCF1713985.1"/>
    <property type="molecule type" value="Genomic_DNA"/>
</dbReference>
<dbReference type="Gene3D" id="2.40.50.140">
    <property type="entry name" value="Nucleic acid-binding proteins"/>
    <property type="match status" value="1"/>
</dbReference>
<dbReference type="CDD" id="cd04458">
    <property type="entry name" value="CSP_CDS"/>
    <property type="match status" value="1"/>
</dbReference>
<reference evidence="3 4" key="1">
    <citation type="submission" date="2022-01" db="EMBL/GenBank/DDBJ databases">
        <title>Flavihumibacter sp. nov., isolated from sediment of a river.</title>
        <authorList>
            <person name="Liu H."/>
        </authorList>
    </citation>
    <scope>NUCLEOTIDE SEQUENCE [LARGE SCALE GENOMIC DNA]</scope>
    <source>
        <strain evidence="3 4">RY-1</strain>
    </source>
</reference>
<feature type="compositionally biased region" description="Basic and acidic residues" evidence="1">
    <location>
        <begin position="1"/>
        <end position="15"/>
    </location>
</feature>
<dbReference type="InterPro" id="IPR012340">
    <property type="entry name" value="NA-bd_OB-fold"/>
</dbReference>
<feature type="domain" description="CSD" evidence="2">
    <location>
        <begin position="88"/>
        <end position="149"/>
    </location>
</feature>
<gene>
    <name evidence="3" type="ORF">L0U88_04980</name>
</gene>
<proteinExistence type="predicted"/>
<feature type="region of interest" description="Disordered" evidence="1">
    <location>
        <begin position="1"/>
        <end position="41"/>
    </location>
</feature>
<comment type="caution">
    <text evidence="3">The sequence shown here is derived from an EMBL/GenBank/DDBJ whole genome shotgun (WGS) entry which is preliminary data.</text>
</comment>
<sequence length="151" mass="17238">MARSRDSFNKKEMEKKRAKKKQEKEERKEERKNDAKKGKSLEDMMAYIDADGNIVSTPPDPSTMVEVNLEDIQIGVPKQAEPSPEDLIRSGIISFMNEAKGFGFIRDLQSQESIFVHVNEMQTRLVENDKVNFEVVSGPKGYSAINVRKMK</sequence>
<evidence type="ECO:0000259" key="2">
    <source>
        <dbReference type="PROSITE" id="PS51857"/>
    </source>
</evidence>
<protein>
    <submittedName>
        <fullName evidence="3">Cold shock domain-containing protein</fullName>
    </submittedName>
</protein>
<dbReference type="Pfam" id="PF00313">
    <property type="entry name" value="CSD"/>
    <property type="match status" value="1"/>
</dbReference>
<organism evidence="3 4">
    <name type="scientific">Flavihumibacter fluminis</name>
    <dbReference type="NCBI Taxonomy" id="2909236"/>
    <lineage>
        <taxon>Bacteria</taxon>
        <taxon>Pseudomonadati</taxon>
        <taxon>Bacteroidota</taxon>
        <taxon>Chitinophagia</taxon>
        <taxon>Chitinophagales</taxon>
        <taxon>Chitinophagaceae</taxon>
        <taxon>Flavihumibacter</taxon>
    </lineage>
</organism>
<dbReference type="PRINTS" id="PR00050">
    <property type="entry name" value="COLDSHOCK"/>
</dbReference>
<evidence type="ECO:0000313" key="3">
    <source>
        <dbReference type="EMBL" id="MCF1713985.1"/>
    </source>
</evidence>
<evidence type="ECO:0000313" key="4">
    <source>
        <dbReference type="Proteomes" id="UP001200145"/>
    </source>
</evidence>
<dbReference type="PROSITE" id="PS51857">
    <property type="entry name" value="CSD_2"/>
    <property type="match status" value="1"/>
</dbReference>
<accession>A0ABS9BFD2</accession>
<dbReference type="InterPro" id="IPR002059">
    <property type="entry name" value="CSP_DNA-bd"/>
</dbReference>
<dbReference type="SUPFAM" id="SSF50249">
    <property type="entry name" value="Nucleic acid-binding proteins"/>
    <property type="match status" value="1"/>
</dbReference>
<dbReference type="RefSeq" id="WP_234864512.1">
    <property type="nucleotide sequence ID" value="NZ_JAKEVY010000001.1"/>
</dbReference>
<evidence type="ECO:0000256" key="1">
    <source>
        <dbReference type="SAM" id="MobiDB-lite"/>
    </source>
</evidence>
<dbReference type="InterPro" id="IPR011129">
    <property type="entry name" value="CSD"/>
</dbReference>
<keyword evidence="4" id="KW-1185">Reference proteome</keyword>
<dbReference type="Proteomes" id="UP001200145">
    <property type="component" value="Unassembled WGS sequence"/>
</dbReference>
<name>A0ABS9BFD2_9BACT</name>
<dbReference type="SMART" id="SM00357">
    <property type="entry name" value="CSP"/>
    <property type="match status" value="1"/>
</dbReference>
<feature type="compositionally biased region" description="Basic and acidic residues" evidence="1">
    <location>
        <begin position="22"/>
        <end position="41"/>
    </location>
</feature>